<keyword evidence="7" id="KW-1185">Reference proteome</keyword>
<proteinExistence type="inferred from homology"/>
<feature type="compositionally biased region" description="Acidic residues" evidence="5">
    <location>
        <begin position="96"/>
        <end position="114"/>
    </location>
</feature>
<evidence type="ECO:0000313" key="6">
    <source>
        <dbReference type="EMBL" id="KAK5119675.1"/>
    </source>
</evidence>
<comment type="similarity">
    <text evidence="2">Belongs to the SLX9 family.</text>
</comment>
<dbReference type="Pfam" id="PF15341">
    <property type="entry name" value="SLX9"/>
    <property type="match status" value="1"/>
</dbReference>
<gene>
    <name evidence="6" type="ORF">LTR16_004745</name>
</gene>
<keyword evidence="4" id="KW-0539">Nucleus</keyword>
<organism evidence="6 7">
    <name type="scientific">Cryomyces antarcticus</name>
    <dbReference type="NCBI Taxonomy" id="329879"/>
    <lineage>
        <taxon>Eukaryota</taxon>
        <taxon>Fungi</taxon>
        <taxon>Dikarya</taxon>
        <taxon>Ascomycota</taxon>
        <taxon>Pezizomycotina</taxon>
        <taxon>Dothideomycetes</taxon>
        <taxon>Dothideomycetes incertae sedis</taxon>
        <taxon>Cryomyces</taxon>
    </lineage>
</organism>
<dbReference type="InterPro" id="IPR028160">
    <property type="entry name" value="Slx9-like"/>
</dbReference>
<feature type="region of interest" description="Disordered" evidence="5">
    <location>
        <begin position="96"/>
        <end position="122"/>
    </location>
</feature>
<accession>A0ABR0KRL5</accession>
<name>A0ABR0KRL5_9PEZI</name>
<feature type="region of interest" description="Disordered" evidence="5">
    <location>
        <begin position="1"/>
        <end position="54"/>
    </location>
</feature>
<evidence type="ECO:0000313" key="7">
    <source>
        <dbReference type="Proteomes" id="UP001357485"/>
    </source>
</evidence>
<evidence type="ECO:0000256" key="5">
    <source>
        <dbReference type="SAM" id="MobiDB-lite"/>
    </source>
</evidence>
<protein>
    <recommendedName>
        <fullName evidence="3">Ribosome biogenesis protein SLX9</fullName>
    </recommendedName>
</protein>
<comment type="caution">
    <text evidence="6">The sequence shown here is derived from an EMBL/GenBank/DDBJ whole genome shotgun (WGS) entry which is preliminary data.</text>
</comment>
<dbReference type="Proteomes" id="UP001357485">
    <property type="component" value="Unassembled WGS sequence"/>
</dbReference>
<feature type="non-terminal residue" evidence="6">
    <location>
        <position position="122"/>
    </location>
</feature>
<comment type="subcellular location">
    <subcellularLocation>
        <location evidence="1">Nucleus</location>
        <location evidence="1">Nucleolus</location>
    </subcellularLocation>
</comment>
<sequence>MRCNEAPTVSKPRVGRHTGARAAKSPRDAIAHPRSTYLPSSLSDSAFAPSKKDKRTIKHSAFLNRIEKAPIKRNKRRRPSKKLVANLESLVDALPDLDDVDGDEWEGVEDEGGDGDVSVTRR</sequence>
<evidence type="ECO:0000256" key="1">
    <source>
        <dbReference type="ARBA" id="ARBA00004604"/>
    </source>
</evidence>
<dbReference type="EMBL" id="JAVRRA010025290">
    <property type="protein sequence ID" value="KAK5119675.1"/>
    <property type="molecule type" value="Genomic_DNA"/>
</dbReference>
<evidence type="ECO:0000256" key="4">
    <source>
        <dbReference type="ARBA" id="ARBA00023242"/>
    </source>
</evidence>
<evidence type="ECO:0000256" key="3">
    <source>
        <dbReference type="ARBA" id="ARBA00021321"/>
    </source>
</evidence>
<evidence type="ECO:0000256" key="2">
    <source>
        <dbReference type="ARBA" id="ARBA00011022"/>
    </source>
</evidence>
<reference evidence="6 7" key="1">
    <citation type="submission" date="2023-08" db="EMBL/GenBank/DDBJ databases">
        <title>Black Yeasts Isolated from many extreme environments.</title>
        <authorList>
            <person name="Coleine C."/>
            <person name="Stajich J.E."/>
            <person name="Selbmann L."/>
        </authorList>
    </citation>
    <scope>NUCLEOTIDE SEQUENCE [LARGE SCALE GENOMIC DNA]</scope>
    <source>
        <strain evidence="6 7">CCFEE 536</strain>
    </source>
</reference>